<dbReference type="EMBL" id="JAAGWQ010000039">
    <property type="protein sequence ID" value="KAF5675550.1"/>
    <property type="molecule type" value="Genomic_DNA"/>
</dbReference>
<organism evidence="2 3">
    <name type="scientific">Fusarium heterosporum</name>
    <dbReference type="NCBI Taxonomy" id="42747"/>
    <lineage>
        <taxon>Eukaryota</taxon>
        <taxon>Fungi</taxon>
        <taxon>Dikarya</taxon>
        <taxon>Ascomycota</taxon>
        <taxon>Pezizomycotina</taxon>
        <taxon>Sordariomycetes</taxon>
        <taxon>Hypocreomycetidae</taxon>
        <taxon>Hypocreales</taxon>
        <taxon>Nectriaceae</taxon>
        <taxon>Fusarium</taxon>
        <taxon>Fusarium heterosporum species complex</taxon>
    </lineage>
</organism>
<evidence type="ECO:0000313" key="3">
    <source>
        <dbReference type="Proteomes" id="UP000567885"/>
    </source>
</evidence>
<dbReference type="AlphaFoldDB" id="A0A8H5TNP5"/>
<feature type="chain" id="PRO_5034121345" evidence="1">
    <location>
        <begin position="23"/>
        <end position="216"/>
    </location>
</feature>
<keyword evidence="1" id="KW-0732">Signal</keyword>
<protein>
    <submittedName>
        <fullName evidence="2">Uncharacterized protein</fullName>
    </submittedName>
</protein>
<sequence>MSFTKLFIASLPALLVSQGVSALPTEKNLKDRQCTGCTPPPTDAPKNYCPVIDSEENITGDIWQTGASARSGDTIAVGQSYTVGSSWSIGADLGLSFEKIIGGSGSLSVSVSESVEISVTQSVESECPAGGEFSCGLHVYPGMKRVKGRNVLMAAGETCPMGVKGKEGEWEMIVPRKDKANNGVFTTELCTCGNLEGADGPNHPEKLCKEECVDPN</sequence>
<evidence type="ECO:0000256" key="1">
    <source>
        <dbReference type="SAM" id="SignalP"/>
    </source>
</evidence>
<reference evidence="2 3" key="1">
    <citation type="submission" date="2020-05" db="EMBL/GenBank/DDBJ databases">
        <title>Identification and distribution of gene clusters putatively required for synthesis of sphingolipid metabolism inhibitors in phylogenetically diverse species of the filamentous fungus Fusarium.</title>
        <authorList>
            <person name="Kim H.-S."/>
            <person name="Busman M."/>
            <person name="Brown D.W."/>
            <person name="Divon H."/>
            <person name="Uhlig S."/>
            <person name="Proctor R.H."/>
        </authorList>
    </citation>
    <scope>NUCLEOTIDE SEQUENCE [LARGE SCALE GENOMIC DNA]</scope>
    <source>
        <strain evidence="2 3">NRRL 20693</strain>
    </source>
</reference>
<gene>
    <name evidence="2" type="ORF">FHETE_2547</name>
</gene>
<dbReference type="OrthoDB" id="3534704at2759"/>
<dbReference type="Proteomes" id="UP000567885">
    <property type="component" value="Unassembled WGS sequence"/>
</dbReference>
<evidence type="ECO:0000313" key="2">
    <source>
        <dbReference type="EMBL" id="KAF5675550.1"/>
    </source>
</evidence>
<feature type="signal peptide" evidence="1">
    <location>
        <begin position="1"/>
        <end position="22"/>
    </location>
</feature>
<accession>A0A8H5TNP5</accession>
<name>A0A8H5TNP5_FUSHE</name>
<comment type="caution">
    <text evidence="2">The sequence shown here is derived from an EMBL/GenBank/DDBJ whole genome shotgun (WGS) entry which is preliminary data.</text>
</comment>
<keyword evidence="3" id="KW-1185">Reference proteome</keyword>
<proteinExistence type="predicted"/>